<keyword evidence="2" id="KW-1185">Reference proteome</keyword>
<name>A0A8J1U264_OWEFU</name>
<comment type="caution">
    <text evidence="1">The sequence shown here is derived from an EMBL/GenBank/DDBJ whole genome shotgun (WGS) entry which is preliminary data.</text>
</comment>
<organism evidence="1 2">
    <name type="scientific">Owenia fusiformis</name>
    <name type="common">Polychaete worm</name>
    <dbReference type="NCBI Taxonomy" id="6347"/>
    <lineage>
        <taxon>Eukaryota</taxon>
        <taxon>Metazoa</taxon>
        <taxon>Spiralia</taxon>
        <taxon>Lophotrochozoa</taxon>
        <taxon>Annelida</taxon>
        <taxon>Polychaeta</taxon>
        <taxon>Sedentaria</taxon>
        <taxon>Canalipalpata</taxon>
        <taxon>Sabellida</taxon>
        <taxon>Oweniida</taxon>
        <taxon>Oweniidae</taxon>
        <taxon>Owenia</taxon>
    </lineage>
</organism>
<protein>
    <submittedName>
        <fullName evidence="1">Uncharacterized protein</fullName>
    </submittedName>
</protein>
<dbReference type="AlphaFoldDB" id="A0A8J1U264"/>
<dbReference type="Proteomes" id="UP000749559">
    <property type="component" value="Unassembled WGS sequence"/>
</dbReference>
<reference evidence="1" key="1">
    <citation type="submission" date="2022-03" db="EMBL/GenBank/DDBJ databases">
        <authorList>
            <person name="Martin C."/>
        </authorList>
    </citation>
    <scope>NUCLEOTIDE SEQUENCE</scope>
</reference>
<accession>A0A8J1U264</accession>
<dbReference type="OrthoDB" id="6282642at2759"/>
<proteinExistence type="predicted"/>
<evidence type="ECO:0000313" key="2">
    <source>
        <dbReference type="Proteomes" id="UP000749559"/>
    </source>
</evidence>
<gene>
    <name evidence="1" type="ORF">OFUS_LOCUS16977</name>
</gene>
<evidence type="ECO:0000313" key="1">
    <source>
        <dbReference type="EMBL" id="CAH1791943.1"/>
    </source>
</evidence>
<dbReference type="EMBL" id="CAIIXF020000008">
    <property type="protein sequence ID" value="CAH1791943.1"/>
    <property type="molecule type" value="Genomic_DNA"/>
</dbReference>
<sequence length="305" mass="35370">MDSTSTRAETTNGLSTDVLLSLTPVQNNTDTLVKHCKDILMSYLINQSHIKDAFFPDEKLNRIRDEEIIDSDWFDFEFLGNLLMFKNVYHIKDTYKINKMVDGKTVEELLKDICSSSDWKKLGFNIYTSLFPDFVKDRLTNLTFRKFMENGAYWARELSQKMLGQNWVYSVLHPLTKGNYTEGQFRRDMNIQFMKLHLLDPQSVMITFMELQRVLPKMSLDLVTTDYLGGPIIFDKQISDSITKAVNKATSPTHASKLSLDELEIFYGEAVIKFITSHGKDFGIWTGYSPDNRKISRFKDRCIIL</sequence>